<dbReference type="PANTHER" id="PTHR30518">
    <property type="entry name" value="ENDOLYTIC MUREIN TRANSGLYCOSYLASE"/>
    <property type="match status" value="1"/>
</dbReference>
<dbReference type="HAMAP" id="MF_02065">
    <property type="entry name" value="MltG"/>
    <property type="match status" value="1"/>
</dbReference>
<dbReference type="EC" id="4.2.2.29" evidence="7"/>
<keyword evidence="3 7" id="KW-1133">Transmembrane helix</keyword>
<dbReference type="Pfam" id="PF02618">
    <property type="entry name" value="YceG"/>
    <property type="match status" value="1"/>
</dbReference>
<dbReference type="GO" id="GO:0009252">
    <property type="term" value="P:peptidoglycan biosynthetic process"/>
    <property type="evidence" value="ECO:0007669"/>
    <property type="project" value="UniProtKB-UniRule"/>
</dbReference>
<gene>
    <name evidence="7 8" type="primary">mltG</name>
    <name evidence="8" type="ORF">G7Y82_12450</name>
</gene>
<keyword evidence="2 7" id="KW-0812">Transmembrane</keyword>
<dbReference type="CDD" id="cd08010">
    <property type="entry name" value="MltG_like"/>
    <property type="match status" value="1"/>
</dbReference>
<organism evidence="8 9">
    <name type="scientific">Solimonas marina</name>
    <dbReference type="NCBI Taxonomy" id="2714601"/>
    <lineage>
        <taxon>Bacteria</taxon>
        <taxon>Pseudomonadati</taxon>
        <taxon>Pseudomonadota</taxon>
        <taxon>Gammaproteobacteria</taxon>
        <taxon>Nevskiales</taxon>
        <taxon>Nevskiaceae</taxon>
        <taxon>Solimonas</taxon>
    </lineage>
</organism>
<keyword evidence="4 7" id="KW-0472">Membrane</keyword>
<dbReference type="Gene3D" id="3.30.1490.480">
    <property type="entry name" value="Endolytic murein transglycosylase"/>
    <property type="match status" value="1"/>
</dbReference>
<name>A0A969WAV2_9GAMM</name>
<keyword evidence="7" id="KW-0997">Cell inner membrane</keyword>
<evidence type="ECO:0000313" key="9">
    <source>
        <dbReference type="Proteomes" id="UP000653472"/>
    </source>
</evidence>
<comment type="caution">
    <text evidence="8">The sequence shown here is derived from an EMBL/GenBank/DDBJ whole genome shotgun (WGS) entry which is preliminary data.</text>
</comment>
<protein>
    <recommendedName>
        <fullName evidence="7">Endolytic murein transglycosylase</fullName>
        <ecNumber evidence="7">4.2.2.29</ecNumber>
    </recommendedName>
    <alternativeName>
        <fullName evidence="7">Peptidoglycan lytic transglycosylase</fullName>
    </alternativeName>
    <alternativeName>
        <fullName evidence="7">Peptidoglycan polymerization terminase</fullName>
    </alternativeName>
</protein>
<evidence type="ECO:0000313" key="8">
    <source>
        <dbReference type="EMBL" id="NKF23129.1"/>
    </source>
</evidence>
<comment type="function">
    <text evidence="7">Functions as a peptidoglycan terminase that cleaves nascent peptidoglycan strands endolytically to terminate their elongation.</text>
</comment>
<evidence type="ECO:0000256" key="2">
    <source>
        <dbReference type="ARBA" id="ARBA00022692"/>
    </source>
</evidence>
<dbReference type="AlphaFoldDB" id="A0A969WAV2"/>
<keyword evidence="9" id="KW-1185">Reference proteome</keyword>
<comment type="catalytic activity">
    <reaction evidence="7">
        <text>a peptidoglycan chain = a peptidoglycan chain with N-acetyl-1,6-anhydromuramyl-[peptide] at the reducing end + a peptidoglycan chain with N-acetylglucosamine at the non-reducing end.</text>
        <dbReference type="EC" id="4.2.2.29"/>
    </reaction>
</comment>
<evidence type="ECO:0000256" key="5">
    <source>
        <dbReference type="ARBA" id="ARBA00023239"/>
    </source>
</evidence>
<dbReference type="RefSeq" id="WP_168148450.1">
    <property type="nucleotide sequence ID" value="NZ_JAAVXB010000006.1"/>
</dbReference>
<sequence>MRPLRHFFRAVLLVLIIAGALLFDGYRQLHAPLAKVEPGATLVLVPGETLSGVLVDIGQRGWLPSARAASYLKLYVRWHGVGARIRSGEYAINDQMTLIELLDHFLAGDVIVHELRIVEGWTFAQALEAIRADPKIKQTLAQATPDEIMTAIGHPGEAAEGRFFPDTYRFSMGTTDVTLLREAYARMAKILAEEWAQRAADLPYASPDDALTMASIIEKETGAPVERAQIAGVFVRRLRLGMRLQTDPTVIYGLGSAFDGNLHVKDLRTDTPYNTYTRAGLPPTPIALPGRASLHAALHPDDGKALFFVSKGDGTHAFSETIEQHDAAVRRYQLKKTK</sequence>
<evidence type="ECO:0000256" key="1">
    <source>
        <dbReference type="ARBA" id="ARBA00022475"/>
    </source>
</evidence>
<evidence type="ECO:0000256" key="7">
    <source>
        <dbReference type="HAMAP-Rule" id="MF_02065"/>
    </source>
</evidence>
<dbReference type="NCBIfam" id="TIGR00247">
    <property type="entry name" value="endolytic transglycosylase MltG"/>
    <property type="match status" value="1"/>
</dbReference>
<dbReference type="EMBL" id="JAAVXB010000006">
    <property type="protein sequence ID" value="NKF23129.1"/>
    <property type="molecule type" value="Genomic_DNA"/>
</dbReference>
<dbReference type="Proteomes" id="UP000653472">
    <property type="component" value="Unassembled WGS sequence"/>
</dbReference>
<evidence type="ECO:0000256" key="4">
    <source>
        <dbReference type="ARBA" id="ARBA00023136"/>
    </source>
</evidence>
<keyword evidence="6 7" id="KW-0961">Cell wall biogenesis/degradation</keyword>
<dbReference type="PANTHER" id="PTHR30518:SF2">
    <property type="entry name" value="ENDOLYTIC MUREIN TRANSGLYCOSYLASE"/>
    <property type="match status" value="1"/>
</dbReference>
<dbReference type="Gene3D" id="3.30.160.60">
    <property type="entry name" value="Classic Zinc Finger"/>
    <property type="match status" value="1"/>
</dbReference>
<evidence type="ECO:0000256" key="3">
    <source>
        <dbReference type="ARBA" id="ARBA00022989"/>
    </source>
</evidence>
<keyword evidence="1 7" id="KW-1003">Cell membrane</keyword>
<proteinExistence type="inferred from homology"/>
<evidence type="ECO:0000256" key="6">
    <source>
        <dbReference type="ARBA" id="ARBA00023316"/>
    </source>
</evidence>
<dbReference type="GO" id="GO:0071555">
    <property type="term" value="P:cell wall organization"/>
    <property type="evidence" value="ECO:0007669"/>
    <property type="project" value="UniProtKB-KW"/>
</dbReference>
<dbReference type="GO" id="GO:0008932">
    <property type="term" value="F:lytic endotransglycosylase activity"/>
    <property type="evidence" value="ECO:0007669"/>
    <property type="project" value="UniProtKB-UniRule"/>
</dbReference>
<accession>A0A969WAV2</accession>
<dbReference type="GO" id="GO:0005886">
    <property type="term" value="C:plasma membrane"/>
    <property type="evidence" value="ECO:0007669"/>
    <property type="project" value="UniProtKB-UniRule"/>
</dbReference>
<dbReference type="InterPro" id="IPR003770">
    <property type="entry name" value="MLTG-like"/>
</dbReference>
<reference evidence="8" key="1">
    <citation type="submission" date="2020-03" db="EMBL/GenBank/DDBJ databases">
        <title>Solimonas marina sp. nov., isolated from deep seawater of the Pacific Ocean.</title>
        <authorList>
            <person name="Liu X."/>
            <person name="Lai Q."/>
            <person name="Sun F."/>
            <person name="Gai Y."/>
            <person name="Li G."/>
            <person name="Shao Z."/>
        </authorList>
    </citation>
    <scope>NUCLEOTIDE SEQUENCE</scope>
    <source>
        <strain evidence="8">C16B3</strain>
    </source>
</reference>
<feature type="site" description="Important for catalytic activity" evidence="7">
    <location>
        <position position="220"/>
    </location>
</feature>
<comment type="similarity">
    <text evidence="7">Belongs to the transglycosylase MltG family.</text>
</comment>
<keyword evidence="5 7" id="KW-0456">Lyase</keyword>